<organism evidence="2 3">
    <name type="scientific">Perkinsus chesapeaki</name>
    <name type="common">Clam parasite</name>
    <name type="synonym">Perkinsus andrewsi</name>
    <dbReference type="NCBI Taxonomy" id="330153"/>
    <lineage>
        <taxon>Eukaryota</taxon>
        <taxon>Sar</taxon>
        <taxon>Alveolata</taxon>
        <taxon>Perkinsozoa</taxon>
        <taxon>Perkinsea</taxon>
        <taxon>Perkinsida</taxon>
        <taxon>Perkinsidae</taxon>
        <taxon>Perkinsus</taxon>
    </lineage>
</organism>
<evidence type="ECO:0000313" key="2">
    <source>
        <dbReference type="EMBL" id="KAF4652989.1"/>
    </source>
</evidence>
<reference evidence="2 3" key="1">
    <citation type="submission" date="2020-04" db="EMBL/GenBank/DDBJ databases">
        <title>Perkinsus chesapeaki whole genome sequence.</title>
        <authorList>
            <person name="Bogema D.R."/>
        </authorList>
    </citation>
    <scope>NUCLEOTIDE SEQUENCE [LARGE SCALE GENOMIC DNA]</scope>
    <source>
        <strain evidence="2">ATCC PRA-425</strain>
    </source>
</reference>
<proteinExistence type="predicted"/>
<dbReference type="OrthoDB" id="413106at2759"/>
<dbReference type="AlphaFoldDB" id="A0A7J6L292"/>
<feature type="domain" description="DM2" evidence="1">
    <location>
        <begin position="11"/>
        <end position="76"/>
    </location>
</feature>
<accession>A0A7J6L292</accession>
<dbReference type="InterPro" id="IPR003121">
    <property type="entry name" value="SWIB_MDM2_domain"/>
</dbReference>
<dbReference type="InterPro" id="IPR036885">
    <property type="entry name" value="SWIB_MDM2_dom_sf"/>
</dbReference>
<dbReference type="SUPFAM" id="SSF47592">
    <property type="entry name" value="SWIB/MDM2 domain"/>
    <property type="match status" value="1"/>
</dbReference>
<protein>
    <recommendedName>
        <fullName evidence="1">DM2 domain-containing protein</fullName>
    </recommendedName>
</protein>
<dbReference type="EMBL" id="JAAPAO010000863">
    <property type="protein sequence ID" value="KAF4652989.1"/>
    <property type="molecule type" value="Genomic_DNA"/>
</dbReference>
<evidence type="ECO:0000313" key="3">
    <source>
        <dbReference type="Proteomes" id="UP000591131"/>
    </source>
</evidence>
<sequence length="304" mass="34414">MPGQTIYTITSRGLRGIIGQSECTLSHLYTSIWGYARLHGLKRPRGTFQTDQKLANIFGRDGVVHYEELPAMLSPLITLGRAAISPEDPTLSKPMPIFSELRRPKLYRPNENLRCVLASMRQKELCTFEEAVNGVKEYAANNNLILDVHPMFLVTDARLRPLFPMMSAVPLSMLGTFLWCALDASLLATTDFPGEYFGPQMMVLPNSALSSIVGFEKKDMQEILLEVAAYVIKESLLENGYVILDERLAGLEESWRSGERVRSMNLLKRVAWSTEESSNETETTEMPRNQRVFRETPVCKIFDR</sequence>
<name>A0A7J6L292_PERCH</name>
<dbReference type="Proteomes" id="UP000591131">
    <property type="component" value="Unassembled WGS sequence"/>
</dbReference>
<comment type="caution">
    <text evidence="2">The sequence shown here is derived from an EMBL/GenBank/DDBJ whole genome shotgun (WGS) entry which is preliminary data.</text>
</comment>
<dbReference type="Pfam" id="PF02201">
    <property type="entry name" value="SWIB"/>
    <property type="match status" value="1"/>
</dbReference>
<gene>
    <name evidence="2" type="ORF">FOL47_010762</name>
</gene>
<evidence type="ECO:0000259" key="1">
    <source>
        <dbReference type="Pfam" id="PF02201"/>
    </source>
</evidence>
<keyword evidence="3" id="KW-1185">Reference proteome</keyword>
<dbReference type="Gene3D" id="1.10.245.10">
    <property type="entry name" value="SWIB/MDM2 domain"/>
    <property type="match status" value="1"/>
</dbReference>